<proteinExistence type="predicted"/>
<organism evidence="1 2">
    <name type="scientific">Gymnopilus dilepis</name>
    <dbReference type="NCBI Taxonomy" id="231916"/>
    <lineage>
        <taxon>Eukaryota</taxon>
        <taxon>Fungi</taxon>
        <taxon>Dikarya</taxon>
        <taxon>Basidiomycota</taxon>
        <taxon>Agaricomycotina</taxon>
        <taxon>Agaricomycetes</taxon>
        <taxon>Agaricomycetidae</taxon>
        <taxon>Agaricales</taxon>
        <taxon>Agaricineae</taxon>
        <taxon>Hymenogastraceae</taxon>
        <taxon>Gymnopilus</taxon>
    </lineage>
</organism>
<dbReference type="Proteomes" id="UP000284706">
    <property type="component" value="Unassembled WGS sequence"/>
</dbReference>
<keyword evidence="2" id="KW-1185">Reference proteome</keyword>
<sequence length="130" mass="14629">MVKVVLGWVEDFEAEYNRCCDWKASLPPIHMAISQSREADPALGLYDLQSAAGATKFAEFLLSISDQISVVQDCLRARNSVREICWRLDHNHLDKEGQNPHSSEPLSSVRSLTAWLEDVSNSRSPKICNQ</sequence>
<dbReference type="EMBL" id="NHYE01001019">
    <property type="protein sequence ID" value="PPR00236.1"/>
    <property type="molecule type" value="Genomic_DNA"/>
</dbReference>
<dbReference type="OrthoDB" id="2919059at2759"/>
<dbReference type="InParanoid" id="A0A409YB48"/>
<reference evidence="1 2" key="1">
    <citation type="journal article" date="2018" name="Evol. Lett.">
        <title>Horizontal gene cluster transfer increased hallucinogenic mushroom diversity.</title>
        <authorList>
            <person name="Reynolds H.T."/>
            <person name="Vijayakumar V."/>
            <person name="Gluck-Thaler E."/>
            <person name="Korotkin H.B."/>
            <person name="Matheny P.B."/>
            <person name="Slot J.C."/>
        </authorList>
    </citation>
    <scope>NUCLEOTIDE SEQUENCE [LARGE SCALE GENOMIC DNA]</scope>
    <source>
        <strain evidence="1 2">SRW20</strain>
    </source>
</reference>
<evidence type="ECO:0000313" key="2">
    <source>
        <dbReference type="Proteomes" id="UP000284706"/>
    </source>
</evidence>
<evidence type="ECO:0000313" key="1">
    <source>
        <dbReference type="EMBL" id="PPR00236.1"/>
    </source>
</evidence>
<protein>
    <submittedName>
        <fullName evidence="1">Uncharacterized protein</fullName>
    </submittedName>
</protein>
<comment type="caution">
    <text evidence="1">The sequence shown here is derived from an EMBL/GenBank/DDBJ whole genome shotgun (WGS) entry which is preliminary data.</text>
</comment>
<dbReference type="AlphaFoldDB" id="A0A409YB48"/>
<gene>
    <name evidence="1" type="ORF">CVT26_008985</name>
</gene>
<accession>A0A409YB48</accession>
<name>A0A409YB48_9AGAR</name>